<comment type="similarity">
    <text evidence="1">Belongs to the ComF/GntX family.</text>
</comment>
<evidence type="ECO:0000259" key="2">
    <source>
        <dbReference type="Pfam" id="PF00156"/>
    </source>
</evidence>
<dbReference type="HOGENOM" id="CLU_054549_0_0_7"/>
<dbReference type="InterPro" id="IPR000836">
    <property type="entry name" value="PRTase_dom"/>
</dbReference>
<name>A0A0B5BDI0_9BACT</name>
<dbReference type="SUPFAM" id="SSF53271">
    <property type="entry name" value="PRTase-like"/>
    <property type="match status" value="1"/>
</dbReference>
<dbReference type="KEGG" id="gpi:GPICK_15200"/>
<evidence type="ECO:0000313" key="5">
    <source>
        <dbReference type="Proteomes" id="UP000057609"/>
    </source>
</evidence>
<evidence type="ECO:0000259" key="3">
    <source>
        <dbReference type="Pfam" id="PF18912"/>
    </source>
</evidence>
<dbReference type="Pfam" id="PF00156">
    <property type="entry name" value="Pribosyltran"/>
    <property type="match status" value="1"/>
</dbReference>
<reference evidence="4 5" key="1">
    <citation type="journal article" date="2015" name="Genome Announc.">
        <title>Complete Genome of Geobacter pickeringii G13T, a Metal-Reducing Isolate from Sedimentary Kaolin Deposits.</title>
        <authorList>
            <person name="Badalamenti J.P."/>
            <person name="Bond D.R."/>
        </authorList>
    </citation>
    <scope>NUCLEOTIDE SEQUENCE [LARGE SCALE GENOMIC DNA]</scope>
    <source>
        <strain evidence="4 5">G13</strain>
    </source>
</reference>
<proteinExistence type="inferred from homology"/>
<dbReference type="Gene3D" id="3.40.50.2020">
    <property type="match status" value="1"/>
</dbReference>
<dbReference type="PANTHER" id="PTHR47505">
    <property type="entry name" value="DNA UTILIZATION PROTEIN YHGH"/>
    <property type="match status" value="1"/>
</dbReference>
<dbReference type="STRING" id="345632.GPICK_15200"/>
<dbReference type="Proteomes" id="UP000057609">
    <property type="component" value="Chromosome"/>
</dbReference>
<dbReference type="AlphaFoldDB" id="A0A0B5BDI0"/>
<accession>A0A0B5BDI0</accession>
<dbReference type="EMBL" id="CP009788">
    <property type="protein sequence ID" value="AJE04527.1"/>
    <property type="molecule type" value="Genomic_DNA"/>
</dbReference>
<organism evidence="4 5">
    <name type="scientific">Geobacter pickeringii</name>
    <dbReference type="NCBI Taxonomy" id="345632"/>
    <lineage>
        <taxon>Bacteria</taxon>
        <taxon>Pseudomonadati</taxon>
        <taxon>Thermodesulfobacteriota</taxon>
        <taxon>Desulfuromonadia</taxon>
        <taxon>Geobacterales</taxon>
        <taxon>Geobacteraceae</taxon>
        <taxon>Geobacter</taxon>
    </lineage>
</organism>
<dbReference type="CDD" id="cd06223">
    <property type="entry name" value="PRTases_typeI"/>
    <property type="match status" value="1"/>
</dbReference>
<dbReference type="InterPro" id="IPR029057">
    <property type="entry name" value="PRTase-like"/>
</dbReference>
<gene>
    <name evidence="4" type="ORF">GPICK_15200</name>
</gene>
<feature type="domain" description="Double zinc ribbon" evidence="3">
    <location>
        <begin position="7"/>
        <end position="68"/>
    </location>
</feature>
<dbReference type="PANTHER" id="PTHR47505:SF1">
    <property type="entry name" value="DNA UTILIZATION PROTEIN YHGH"/>
    <property type="match status" value="1"/>
</dbReference>
<keyword evidence="5" id="KW-1185">Reference proteome</keyword>
<feature type="domain" description="Phosphoribosyltransferase" evidence="2">
    <location>
        <begin position="178"/>
        <end position="238"/>
    </location>
</feature>
<evidence type="ECO:0000313" key="4">
    <source>
        <dbReference type="EMBL" id="AJE04527.1"/>
    </source>
</evidence>
<dbReference type="InterPro" id="IPR051910">
    <property type="entry name" value="ComF/GntX_DNA_util-trans"/>
</dbReference>
<dbReference type="InterPro" id="IPR044005">
    <property type="entry name" value="DZR_2"/>
</dbReference>
<protein>
    <submittedName>
        <fullName evidence="4">Competence protein ComF</fullName>
    </submittedName>
</protein>
<dbReference type="Pfam" id="PF18912">
    <property type="entry name" value="DZR_2"/>
    <property type="match status" value="1"/>
</dbReference>
<evidence type="ECO:0000256" key="1">
    <source>
        <dbReference type="ARBA" id="ARBA00008007"/>
    </source>
</evidence>
<sequence>MVLLRGLLDVLFPPLCHVCRKPVPEAGELHLCPDCRGAMTPVASPCCPVCGIPFGTEGGIDHPCGDCLTAPPPFDAARGALVFAGPVQELIHRFKYGHKVHLRRPLALLAVEHLTPFVRGVAPDLIVPVPLHRVRLRERGFNQAILIGEVMARHWGAPLLRDTLRRVRPTAPQVALSAPQRRENVRGAFSVAVPERVEGRRVLLVDDVCTTGSTLAECARVLRRAGVASVAAVTVARAP</sequence>